<keyword evidence="8" id="KW-0175">Coiled coil</keyword>
<organism evidence="12 13">
    <name type="scientific">Nematostella vectensis</name>
    <name type="common">Starlet sea anemone</name>
    <dbReference type="NCBI Taxonomy" id="45351"/>
    <lineage>
        <taxon>Eukaryota</taxon>
        <taxon>Metazoa</taxon>
        <taxon>Cnidaria</taxon>
        <taxon>Anthozoa</taxon>
        <taxon>Hexacorallia</taxon>
        <taxon>Actiniaria</taxon>
        <taxon>Edwardsiidae</taxon>
        <taxon>Nematostella</taxon>
    </lineage>
</organism>
<dbReference type="Proteomes" id="UP000001593">
    <property type="component" value="Unassembled WGS sequence"/>
</dbReference>
<dbReference type="Gene3D" id="2.60.220.50">
    <property type="match status" value="1"/>
</dbReference>
<feature type="transmembrane region" description="Helical" evidence="9">
    <location>
        <begin position="447"/>
        <end position="468"/>
    </location>
</feature>
<dbReference type="InParanoid" id="A7RFS7"/>
<protein>
    <submittedName>
        <fullName evidence="12">Uncharacterized protein</fullName>
    </submittedName>
</protein>
<evidence type="ECO:0000256" key="5">
    <source>
        <dbReference type="ARBA" id="ARBA00023136"/>
    </source>
</evidence>
<dbReference type="PROSITE" id="PS50221">
    <property type="entry name" value="GAIN_B"/>
    <property type="match status" value="1"/>
</dbReference>
<dbReference type="AlphaFoldDB" id="A7RFS7"/>
<dbReference type="Pfam" id="PF02793">
    <property type="entry name" value="HRM"/>
    <property type="match status" value="1"/>
</dbReference>
<evidence type="ECO:0000313" key="12">
    <source>
        <dbReference type="EMBL" id="EDO49773.1"/>
    </source>
</evidence>
<dbReference type="InterPro" id="IPR046338">
    <property type="entry name" value="GAIN_dom_sf"/>
</dbReference>
<dbReference type="InterPro" id="IPR000203">
    <property type="entry name" value="GPS"/>
</dbReference>
<sequence>MSSSCHSHGSLAVWNDVKSIATDLQPCGSTTPLIVTFHPTTNTAPTKKSTEKVACPAVRQDAVDWPETTVGQKAEVPCPSGFAGLASRRCLPANGSTVWGKANFAHCASNKLISIENKLKEIEKNFNKTQAKKVLQELNDVTRGNDSKPLTGSDMKRAINILKKVNDMAKNGLDAHGGEQDKKNFLSTASNLLSPVNTGTWLDLQMDGNTNISTDLVTLIDDFGINMASEIDVMSNNTSLEVETNNIAMRVNKIDTTKQLKKAFLNFTLKSSSVCLPTDASWDGPSAVSVIAVYTNLGDVLTLGAPKGAKKNITKAATTLISSTLVPSVKRFNSPVLLTFAHKQSSKGMGVTCVSWEPESYSNSWKDSGCQVVPDMSNEYNTTCACNHMTVFAALMDPTAAPLSEGHKSALEVISQIGCSLSLVGIILTVTITIVYWRKLKSPRAEVLLNICFNIAMTCVLVIAEPLARHSQVNSKPERGLVVEWCNPLALEQGFQNIAKRPTCFPKGISIK</sequence>
<dbReference type="OMA" id="LENGREW"/>
<feature type="coiled-coil region" evidence="8">
    <location>
        <begin position="105"/>
        <end position="132"/>
    </location>
</feature>
<dbReference type="PROSITE" id="PS50227">
    <property type="entry name" value="G_PROTEIN_RECEP_F2_3"/>
    <property type="match status" value="1"/>
</dbReference>
<dbReference type="SUPFAM" id="SSF111418">
    <property type="entry name" value="Hormone receptor domain"/>
    <property type="match status" value="1"/>
</dbReference>
<dbReference type="Pfam" id="PF01825">
    <property type="entry name" value="GPS"/>
    <property type="match status" value="1"/>
</dbReference>
<dbReference type="PhylomeDB" id="A7RFS7"/>
<keyword evidence="7" id="KW-0325">Glycoprotein</keyword>
<evidence type="ECO:0000259" key="11">
    <source>
        <dbReference type="PROSITE" id="PS50227"/>
    </source>
</evidence>
<keyword evidence="3 9" id="KW-0812">Transmembrane</keyword>
<dbReference type="PANTHER" id="PTHR45813">
    <property type="entry name" value="IG-LIKE DOMAIN-CONTAINING PROTEIN"/>
    <property type="match status" value="1"/>
</dbReference>
<dbReference type="InterPro" id="IPR000832">
    <property type="entry name" value="GPCR_2_secretin-like"/>
</dbReference>
<comment type="similarity">
    <text evidence="2">Belongs to the G-protein coupled receptor 2 family. Adhesion G-protein coupled receptor (ADGR) subfamily.</text>
</comment>
<evidence type="ECO:0000256" key="1">
    <source>
        <dbReference type="ARBA" id="ARBA00004141"/>
    </source>
</evidence>
<reference evidence="12 13" key="1">
    <citation type="journal article" date="2007" name="Science">
        <title>Sea anemone genome reveals ancestral eumetazoan gene repertoire and genomic organization.</title>
        <authorList>
            <person name="Putnam N.H."/>
            <person name="Srivastava M."/>
            <person name="Hellsten U."/>
            <person name="Dirks B."/>
            <person name="Chapman J."/>
            <person name="Salamov A."/>
            <person name="Terry A."/>
            <person name="Shapiro H."/>
            <person name="Lindquist E."/>
            <person name="Kapitonov V.V."/>
            <person name="Jurka J."/>
            <person name="Genikhovich G."/>
            <person name="Grigoriev I.V."/>
            <person name="Lucas S.M."/>
            <person name="Steele R.E."/>
            <person name="Finnerty J.R."/>
            <person name="Technau U."/>
            <person name="Martindale M.Q."/>
            <person name="Rokhsar D.S."/>
        </authorList>
    </citation>
    <scope>NUCLEOTIDE SEQUENCE [LARGE SCALE GENOMIC DNA]</scope>
    <source>
        <strain evidence="13">CH2 X CH6</strain>
    </source>
</reference>
<keyword evidence="5 9" id="KW-0472">Membrane</keyword>
<evidence type="ECO:0000256" key="3">
    <source>
        <dbReference type="ARBA" id="ARBA00022692"/>
    </source>
</evidence>
<dbReference type="InterPro" id="IPR036445">
    <property type="entry name" value="GPCR_2_extracell_dom_sf"/>
</dbReference>
<keyword evidence="13" id="KW-1185">Reference proteome</keyword>
<dbReference type="InterPro" id="IPR001879">
    <property type="entry name" value="GPCR_2_extracellular_dom"/>
</dbReference>
<dbReference type="Pfam" id="PF16489">
    <property type="entry name" value="GAIN"/>
    <property type="match status" value="1"/>
</dbReference>
<dbReference type="Gene3D" id="4.10.1240.10">
    <property type="entry name" value="GPCR, family 2, extracellular hormone receptor domain"/>
    <property type="match status" value="1"/>
</dbReference>
<dbReference type="GO" id="GO:0016020">
    <property type="term" value="C:membrane"/>
    <property type="evidence" value="ECO:0007669"/>
    <property type="project" value="UniProtKB-SubCell"/>
</dbReference>
<proteinExistence type="inferred from homology"/>
<dbReference type="GO" id="GO:0004930">
    <property type="term" value="F:G protein-coupled receptor activity"/>
    <property type="evidence" value="ECO:0007669"/>
    <property type="project" value="InterPro"/>
</dbReference>
<comment type="subcellular location">
    <subcellularLocation>
        <location evidence="1">Membrane</location>
        <topology evidence="1">Multi-pass membrane protein</topology>
    </subcellularLocation>
</comment>
<evidence type="ECO:0000256" key="2">
    <source>
        <dbReference type="ARBA" id="ARBA00007343"/>
    </source>
</evidence>
<dbReference type="InterPro" id="IPR051587">
    <property type="entry name" value="Adhesion_GPCR"/>
</dbReference>
<evidence type="ECO:0000256" key="7">
    <source>
        <dbReference type="ARBA" id="ARBA00023180"/>
    </source>
</evidence>
<dbReference type="Gene3D" id="1.20.1070.10">
    <property type="entry name" value="Rhodopsin 7-helix transmembrane proteins"/>
    <property type="match status" value="1"/>
</dbReference>
<keyword evidence="6" id="KW-1015">Disulfide bond</keyword>
<feature type="transmembrane region" description="Helical" evidence="9">
    <location>
        <begin position="413"/>
        <end position="435"/>
    </location>
</feature>
<evidence type="ECO:0000256" key="6">
    <source>
        <dbReference type="ARBA" id="ARBA00023157"/>
    </source>
</evidence>
<dbReference type="eggNOG" id="KOG4193">
    <property type="taxonomic scope" value="Eukaryota"/>
</dbReference>
<dbReference type="STRING" id="45351.A7RFS7"/>
<dbReference type="Gene3D" id="1.25.40.610">
    <property type="match status" value="1"/>
</dbReference>
<evidence type="ECO:0000313" key="13">
    <source>
        <dbReference type="Proteomes" id="UP000001593"/>
    </source>
</evidence>
<dbReference type="Pfam" id="PF00002">
    <property type="entry name" value="7tm_2"/>
    <property type="match status" value="1"/>
</dbReference>
<dbReference type="SMART" id="SM00008">
    <property type="entry name" value="HormR"/>
    <property type="match status" value="1"/>
</dbReference>
<dbReference type="InterPro" id="IPR057244">
    <property type="entry name" value="GAIN_B"/>
</dbReference>
<dbReference type="PANTHER" id="PTHR45813:SF8">
    <property type="entry name" value="IG-LIKE DOMAIN-CONTAINING PROTEIN"/>
    <property type="match status" value="1"/>
</dbReference>
<accession>A7RFS7</accession>
<feature type="domain" description="GAIN-B" evidence="10">
    <location>
        <begin position="238"/>
        <end position="402"/>
    </location>
</feature>
<dbReference type="HOGENOM" id="CLU_532426_0_0_1"/>
<feature type="domain" description="G-protein coupled receptors family 2 profile 1" evidence="11">
    <location>
        <begin position="26"/>
        <end position="111"/>
    </location>
</feature>
<evidence type="ECO:0000256" key="4">
    <source>
        <dbReference type="ARBA" id="ARBA00022989"/>
    </source>
</evidence>
<evidence type="ECO:0000256" key="8">
    <source>
        <dbReference type="SAM" id="Coils"/>
    </source>
</evidence>
<evidence type="ECO:0000256" key="9">
    <source>
        <dbReference type="SAM" id="Phobius"/>
    </source>
</evidence>
<dbReference type="EMBL" id="DS469508">
    <property type="protein sequence ID" value="EDO49773.1"/>
    <property type="molecule type" value="Genomic_DNA"/>
</dbReference>
<name>A7RFS7_NEMVE</name>
<dbReference type="InterPro" id="IPR032471">
    <property type="entry name" value="AGRL2-4_GAIN_subdom_A"/>
</dbReference>
<evidence type="ECO:0000259" key="10">
    <source>
        <dbReference type="PROSITE" id="PS50221"/>
    </source>
</evidence>
<gene>
    <name evidence="12" type="ORF">NEMVEDRAFT_v1g196546</name>
</gene>
<keyword evidence="4 9" id="KW-1133">Transmembrane helix</keyword>
<dbReference type="SMART" id="SM00303">
    <property type="entry name" value="GPS"/>
    <property type="match status" value="1"/>
</dbReference>